<dbReference type="GO" id="GO:0006826">
    <property type="term" value="P:iron ion transport"/>
    <property type="evidence" value="ECO:0007669"/>
    <property type="project" value="UniProtKB-KW"/>
</dbReference>
<comment type="subcellular location">
    <subcellularLocation>
        <location evidence="1 9">Cell membrane</location>
        <topology evidence="1 9">Multi-pass membrane protein</topology>
    </subcellularLocation>
</comment>
<feature type="transmembrane region" description="Helical" evidence="10">
    <location>
        <begin position="200"/>
        <end position="218"/>
    </location>
</feature>
<proteinExistence type="inferred from homology"/>
<dbReference type="Pfam" id="PF00950">
    <property type="entry name" value="ABC-3"/>
    <property type="match status" value="1"/>
</dbReference>
<dbReference type="STRING" id="442341.SAMN04487959_12131"/>
<dbReference type="Proteomes" id="UP000199040">
    <property type="component" value="Unassembled WGS sequence"/>
</dbReference>
<evidence type="ECO:0000313" key="11">
    <source>
        <dbReference type="EMBL" id="SFI14807.1"/>
    </source>
</evidence>
<dbReference type="FunFam" id="1.10.3470.10:FF:000003">
    <property type="entry name" value="Iron ABC transporter permease SitD"/>
    <property type="match status" value="1"/>
</dbReference>
<evidence type="ECO:0000256" key="10">
    <source>
        <dbReference type="SAM" id="Phobius"/>
    </source>
</evidence>
<dbReference type="GO" id="GO:0010043">
    <property type="term" value="P:response to zinc ion"/>
    <property type="evidence" value="ECO:0007669"/>
    <property type="project" value="TreeGrafter"/>
</dbReference>
<feature type="transmembrane region" description="Helical" evidence="10">
    <location>
        <begin position="143"/>
        <end position="161"/>
    </location>
</feature>
<feature type="transmembrane region" description="Helical" evidence="10">
    <location>
        <begin position="230"/>
        <end position="250"/>
    </location>
</feature>
<dbReference type="RefSeq" id="WP_092850032.1">
    <property type="nucleotide sequence ID" value="NZ_FOPY01000021.1"/>
</dbReference>
<organism evidence="11 12">
    <name type="scientific">Modicisalibacter xianhensis</name>
    <dbReference type="NCBI Taxonomy" id="442341"/>
    <lineage>
        <taxon>Bacteria</taxon>
        <taxon>Pseudomonadati</taxon>
        <taxon>Pseudomonadota</taxon>
        <taxon>Gammaproteobacteria</taxon>
        <taxon>Oceanospirillales</taxon>
        <taxon>Halomonadaceae</taxon>
        <taxon>Modicisalibacter</taxon>
    </lineage>
</organism>
<dbReference type="Gene3D" id="1.10.3470.10">
    <property type="entry name" value="ABC transporter involved in vitamin B12 uptake, BtuC"/>
    <property type="match status" value="1"/>
</dbReference>
<dbReference type="PANTHER" id="PTHR30477:SF3">
    <property type="entry name" value="METAL TRANSPORT SYSTEM MEMBRANE PROTEIN CT_069-RELATED"/>
    <property type="match status" value="1"/>
</dbReference>
<evidence type="ECO:0000256" key="9">
    <source>
        <dbReference type="RuleBase" id="RU003943"/>
    </source>
</evidence>
<dbReference type="GO" id="GO:0055085">
    <property type="term" value="P:transmembrane transport"/>
    <property type="evidence" value="ECO:0007669"/>
    <property type="project" value="InterPro"/>
</dbReference>
<keyword evidence="4" id="KW-1003">Cell membrane</keyword>
<dbReference type="InterPro" id="IPR001626">
    <property type="entry name" value="ABC_TroCD"/>
</dbReference>
<dbReference type="PANTHER" id="PTHR30477">
    <property type="entry name" value="ABC-TRANSPORTER METAL-BINDING PROTEIN"/>
    <property type="match status" value="1"/>
</dbReference>
<keyword evidence="8 10" id="KW-0472">Membrane</keyword>
<evidence type="ECO:0000256" key="5">
    <source>
        <dbReference type="ARBA" id="ARBA00022496"/>
    </source>
</evidence>
<evidence type="ECO:0000256" key="3">
    <source>
        <dbReference type="ARBA" id="ARBA00022448"/>
    </source>
</evidence>
<keyword evidence="5" id="KW-0410">Iron transport</keyword>
<keyword evidence="5" id="KW-0408">Iron</keyword>
<dbReference type="EMBL" id="FOPY01000021">
    <property type="protein sequence ID" value="SFI14807.1"/>
    <property type="molecule type" value="Genomic_DNA"/>
</dbReference>
<keyword evidence="12" id="KW-1185">Reference proteome</keyword>
<evidence type="ECO:0000256" key="1">
    <source>
        <dbReference type="ARBA" id="ARBA00004651"/>
    </source>
</evidence>
<evidence type="ECO:0000256" key="7">
    <source>
        <dbReference type="ARBA" id="ARBA00022989"/>
    </source>
</evidence>
<feature type="transmembrane region" description="Helical" evidence="10">
    <location>
        <begin position="98"/>
        <end position="116"/>
    </location>
</feature>
<sequence>MTILDWLQDYTIQNVVIGAALLGLISGVLGSFAVLRKQSLLGDTLSHAALPGVCIGFLIAGTRNIGSILFGALVSGALAALLMLALTRNSRLKTDAGLGITLSTFFALGVVLLTYIQGTNNAAQGGLDSFLFGQAAATLRSDLWIMGGITVAALGLVSLLWKEFKLVSFDPSYAASLGLPVVWLEVLLTVMIALAVVVGLQMVGVVLMAAMIIAPAVAARQWSHRLEGMVLLAAAIGVGGGVFGALLSALSRGLATGPLIILSVSSVVIVSLLFAPRRGFVWEIVRLRRSRRRLRYQQVLTTLYQLAAAHADSRYRSGQGMIDTYHGTSTQRALRKLHRRGYVVRHAAPPEEPNTAGQWVLTPAGIHEAERILDSLGREAL</sequence>
<comment type="similarity">
    <text evidence="2 9">Belongs to the ABC-3 integral membrane protein family.</text>
</comment>
<dbReference type="AlphaFoldDB" id="A0A1I3FUH4"/>
<feature type="transmembrane region" description="Helical" evidence="10">
    <location>
        <begin position="40"/>
        <end position="59"/>
    </location>
</feature>
<evidence type="ECO:0000256" key="2">
    <source>
        <dbReference type="ARBA" id="ARBA00008034"/>
    </source>
</evidence>
<dbReference type="GO" id="GO:0043190">
    <property type="term" value="C:ATP-binding cassette (ABC) transporter complex"/>
    <property type="evidence" value="ECO:0007669"/>
    <property type="project" value="InterPro"/>
</dbReference>
<dbReference type="InterPro" id="IPR037294">
    <property type="entry name" value="ABC_BtuC-like"/>
</dbReference>
<keyword evidence="5" id="KW-0406">Ion transport</keyword>
<reference evidence="11 12" key="1">
    <citation type="submission" date="2016-10" db="EMBL/GenBank/DDBJ databases">
        <authorList>
            <person name="de Groot N.N."/>
        </authorList>
    </citation>
    <scope>NUCLEOTIDE SEQUENCE [LARGE SCALE GENOMIC DNA]</scope>
    <source>
        <strain evidence="11 12">CGMCC 1.6848</strain>
    </source>
</reference>
<dbReference type="CDD" id="cd06550">
    <property type="entry name" value="TM_ABC_iron-siderophores_like"/>
    <property type="match status" value="1"/>
</dbReference>
<evidence type="ECO:0000313" key="12">
    <source>
        <dbReference type="Proteomes" id="UP000199040"/>
    </source>
</evidence>
<feature type="transmembrane region" description="Helical" evidence="10">
    <location>
        <begin position="173"/>
        <end position="194"/>
    </location>
</feature>
<gene>
    <name evidence="11" type="ORF">SAMN04487959_12131</name>
</gene>
<evidence type="ECO:0000256" key="8">
    <source>
        <dbReference type="ARBA" id="ARBA00023136"/>
    </source>
</evidence>
<name>A0A1I3FUH4_9GAMM</name>
<feature type="transmembrane region" description="Helical" evidence="10">
    <location>
        <begin position="65"/>
        <end position="86"/>
    </location>
</feature>
<keyword evidence="7 10" id="KW-1133">Transmembrane helix</keyword>
<dbReference type="GO" id="GO:0071281">
    <property type="term" value="P:cellular response to iron ion"/>
    <property type="evidence" value="ECO:0007669"/>
    <property type="project" value="UniProtKB-ARBA"/>
</dbReference>
<keyword evidence="6 9" id="KW-0812">Transmembrane</keyword>
<dbReference type="SUPFAM" id="SSF81345">
    <property type="entry name" value="ABC transporter involved in vitamin B12 uptake, BtuC"/>
    <property type="match status" value="1"/>
</dbReference>
<evidence type="ECO:0000256" key="4">
    <source>
        <dbReference type="ARBA" id="ARBA00022475"/>
    </source>
</evidence>
<feature type="transmembrane region" description="Helical" evidence="10">
    <location>
        <begin position="12"/>
        <end position="35"/>
    </location>
</feature>
<keyword evidence="3 9" id="KW-0813">Transport</keyword>
<evidence type="ECO:0000256" key="6">
    <source>
        <dbReference type="ARBA" id="ARBA00022692"/>
    </source>
</evidence>
<protein>
    <submittedName>
        <fullName evidence="11">Manganese/zinc/iron transport system permease protein</fullName>
    </submittedName>
</protein>
<feature type="transmembrane region" description="Helical" evidence="10">
    <location>
        <begin position="256"/>
        <end position="275"/>
    </location>
</feature>
<accession>A0A1I3FUH4</accession>